<evidence type="ECO:0000256" key="1">
    <source>
        <dbReference type="ARBA" id="ARBA00022553"/>
    </source>
</evidence>
<organism evidence="6 7">
    <name type="scientific">Albula glossodonta</name>
    <name type="common">roundjaw bonefish</name>
    <dbReference type="NCBI Taxonomy" id="121402"/>
    <lineage>
        <taxon>Eukaryota</taxon>
        <taxon>Metazoa</taxon>
        <taxon>Chordata</taxon>
        <taxon>Craniata</taxon>
        <taxon>Vertebrata</taxon>
        <taxon>Euteleostomi</taxon>
        <taxon>Actinopterygii</taxon>
        <taxon>Neopterygii</taxon>
        <taxon>Teleostei</taxon>
        <taxon>Albuliformes</taxon>
        <taxon>Albulidae</taxon>
        <taxon>Albula</taxon>
    </lineage>
</organism>
<dbReference type="InterPro" id="IPR027357">
    <property type="entry name" value="DOCKER_dom"/>
</dbReference>
<accession>A0A8T2MTS8</accession>
<evidence type="ECO:0000313" key="6">
    <source>
        <dbReference type="EMBL" id="KAG9331474.1"/>
    </source>
</evidence>
<dbReference type="GO" id="GO:1903905">
    <property type="term" value="P:positive regulation of establishment of T cell polarity"/>
    <property type="evidence" value="ECO:0007669"/>
    <property type="project" value="TreeGrafter"/>
</dbReference>
<dbReference type="CDD" id="cd08696">
    <property type="entry name" value="C2_Dock-C"/>
    <property type="match status" value="1"/>
</dbReference>
<dbReference type="CDD" id="cd11701">
    <property type="entry name" value="DHR2_DOCK8"/>
    <property type="match status" value="1"/>
</dbReference>
<feature type="domain" description="C2 DOCK-type" evidence="4">
    <location>
        <begin position="484"/>
        <end position="655"/>
    </location>
</feature>
<dbReference type="GO" id="GO:0031252">
    <property type="term" value="C:cell leading edge"/>
    <property type="evidence" value="ECO:0007669"/>
    <property type="project" value="TreeGrafter"/>
</dbReference>
<evidence type="ECO:0000259" key="4">
    <source>
        <dbReference type="PROSITE" id="PS51650"/>
    </source>
</evidence>
<dbReference type="Pfam" id="PF14429">
    <property type="entry name" value="DOCK-C2"/>
    <property type="match status" value="1"/>
</dbReference>
<dbReference type="Pfam" id="PF06920">
    <property type="entry name" value="DHR-2_Lobe_A"/>
    <property type="match status" value="1"/>
</dbReference>
<evidence type="ECO:0000313" key="7">
    <source>
        <dbReference type="Proteomes" id="UP000824540"/>
    </source>
</evidence>
<dbReference type="InterPro" id="IPR046769">
    <property type="entry name" value="DOCKER_Lobe_A"/>
</dbReference>
<dbReference type="FunFam" id="1.25.40.410:FF:000002">
    <property type="entry name" value="Dedicator of cytokinesis protein 7"/>
    <property type="match status" value="1"/>
</dbReference>
<dbReference type="Pfam" id="PF20421">
    <property type="entry name" value="DHR-2_Lobe_C"/>
    <property type="match status" value="1"/>
</dbReference>
<dbReference type="Gene3D" id="1.20.58.740">
    <property type="match status" value="1"/>
</dbReference>
<dbReference type="InterPro" id="IPR035892">
    <property type="entry name" value="C2_domain_sf"/>
</dbReference>
<evidence type="ECO:0000259" key="5">
    <source>
        <dbReference type="PROSITE" id="PS51651"/>
    </source>
</evidence>
<dbReference type="EMBL" id="JAFBMS010000326">
    <property type="protein sequence ID" value="KAG9331474.1"/>
    <property type="molecule type" value="Genomic_DNA"/>
</dbReference>
<evidence type="ECO:0000256" key="2">
    <source>
        <dbReference type="ARBA" id="ARBA00022658"/>
    </source>
</evidence>
<dbReference type="PROSITE" id="PS51651">
    <property type="entry name" value="DOCKER"/>
    <property type="match status" value="1"/>
</dbReference>
<keyword evidence="2" id="KW-0344">Guanine-nucleotide releasing factor</keyword>
<name>A0A8T2MTS8_9TELE</name>
<dbReference type="InterPro" id="IPR046773">
    <property type="entry name" value="DOCKER_Lobe_C"/>
</dbReference>
<comment type="caution">
    <text evidence="6">The sequence shown here is derived from an EMBL/GenBank/DDBJ whole genome shotgun (WGS) entry which is preliminary data.</text>
</comment>
<dbReference type="InterPro" id="IPR043161">
    <property type="entry name" value="DOCK_C_lobe_A"/>
</dbReference>
<comment type="similarity">
    <text evidence="3">Belongs to the DOCK family.</text>
</comment>
<dbReference type="FunFam" id="1.20.58.740:FF:000002">
    <property type="entry name" value="Dedicator of cytokinesis protein 7"/>
    <property type="match status" value="1"/>
</dbReference>
<dbReference type="InterPro" id="IPR021816">
    <property type="entry name" value="DOCK_C/D_N"/>
</dbReference>
<keyword evidence="7" id="KW-1185">Reference proteome</keyword>
<dbReference type="InterPro" id="IPR043162">
    <property type="entry name" value="DOCK_C_lobe_C"/>
</dbReference>
<dbReference type="PROSITE" id="PS51650">
    <property type="entry name" value="C2_DOCK"/>
    <property type="match status" value="1"/>
</dbReference>
<dbReference type="GO" id="GO:0005085">
    <property type="term" value="F:guanyl-nucleotide exchange factor activity"/>
    <property type="evidence" value="ECO:0007669"/>
    <property type="project" value="UniProtKB-KW"/>
</dbReference>
<proteinExistence type="inferred from homology"/>
<dbReference type="InterPro" id="IPR016024">
    <property type="entry name" value="ARM-type_fold"/>
</dbReference>
<dbReference type="OrthoDB" id="47328at2759"/>
<dbReference type="GO" id="GO:0007264">
    <property type="term" value="P:small GTPase-mediated signal transduction"/>
    <property type="evidence" value="ECO:0007669"/>
    <property type="project" value="InterPro"/>
</dbReference>
<reference evidence="6" key="1">
    <citation type="thesis" date="2021" institute="BYU ScholarsArchive" country="Provo, UT, USA">
        <title>Applications of and Algorithms for Genome Assembly and Genomic Analyses with an Emphasis on Marine Teleosts.</title>
        <authorList>
            <person name="Pickett B.D."/>
        </authorList>
    </citation>
    <scope>NUCLEOTIDE SEQUENCE</scope>
    <source>
        <strain evidence="6">HI-2016</strain>
    </source>
</reference>
<dbReference type="InterPro" id="IPR037808">
    <property type="entry name" value="C2_Dock-C"/>
</dbReference>
<dbReference type="PANTHER" id="PTHR23317">
    <property type="entry name" value="DEDICATOR OF CYTOKINESIS DOCK"/>
    <property type="match status" value="1"/>
</dbReference>
<dbReference type="Gene3D" id="2.60.40.150">
    <property type="entry name" value="C2 domain"/>
    <property type="match status" value="1"/>
</dbReference>
<dbReference type="Pfam" id="PF20422">
    <property type="entry name" value="DHR-2_Lobe_B"/>
    <property type="match status" value="1"/>
</dbReference>
<evidence type="ECO:0000256" key="3">
    <source>
        <dbReference type="PROSITE-ProRule" id="PRU00983"/>
    </source>
</evidence>
<dbReference type="InterPro" id="IPR026791">
    <property type="entry name" value="DOCK"/>
</dbReference>
<dbReference type="InterPro" id="IPR027007">
    <property type="entry name" value="C2_DOCK-type_domain"/>
</dbReference>
<dbReference type="SUPFAM" id="SSF48371">
    <property type="entry name" value="ARM repeat"/>
    <property type="match status" value="2"/>
</dbReference>
<sequence length="2023" mass="229902">MTQLQSGDATFMQELGDFPDDRLEVELVERECRTVKHSVPEDGVELDPHVRDCVQSYTQPWLVVTRRCQGDNWGSYSDRTGLHKLLQKQTFESDVQPEKQETAVKSPSLVALCDESGRTLTSTDFDLRGLQPDARVESLLHFSNPEELDRFNQEARQSARHPELFALYPPADEEDAVEIRSIPDCPKEHIGHRILLRVQTIKFEIDIEPLFATLALYDLKEKKKISENFYCDLNSDQMKGFLRQHTPHIDQSTMSRAAIFSITYPSPDIYLVIKIEKVLQQGEISDCAEPYMVMKESDTAKNKDKLEKLRGQTESFCQRLGRYRMPLAWATVNIMNVISTATLDRDMADTESINGRGSMDRKCHLPRRNSERFSSLEDQYNLSGFKPATITISTFCKQEGDRLSDEDLFKFLADIKRYSSLQRRIKTITGTIKLDVTPAPDIVPSCLSSELIPVRPVAEKNLRPVKEVLEFPSREVYVPHNIYRNFLYIYPQRLNFVNRLTSARNITIKIQFMSGEDSSCALPVIFGKSSGPEFITEVYTPITYHNKSPDFYDEVKIQLPAKLTERHHLLFTFYHISCQQKQNQAGNVESLIGFSWLPMVNIEQLQTGQYCLPIALDRLPPNYSLHSPEKVPPQMSAVKWMEGHKGVFNLELQAVSSIHTQDNHLERFFTLCHALEGQVSFPIRVRDDKIPESKLEHELKLSIISLSSARLEALVLFLHQCLDKLFRLILQPMVIAGQTANLAQIAFESVVSIVNSLHNSQELAKDQQGRNCLLATYLYFVFRLPDTQREILTAGLGSSLQPQDVRYNTMGRATATTVGNRLLMSRIRSSSNPDIPAPPSADEEVNSIMSGKGSNHPGCRMSTYTDVANYFQNAGSGTRPANKKQFHEELALQMVVSTGVCRENAYKYAWFFFELLIKSMAQFVSLLEKQGVPRRGRFSDRFKDDITTIVSVVTAEIGTILVKQQKEMDQAEKVNISLAFFLYDLLSLMDRGFVFQLVKNYCNQMSAKSVSMPTLITMRLEFLRILCSHEHYLNLSLFFTNPASAPASPCPSISSQNSSSCSSFQDHKICSLFDLSQEFKQQHYLTGLLLTELSAALDMESEGGKVQKKAINATHSLLCAHDLDHRCTRPDVRAKIAALYLPLVGIILDSLNHLDFTVAESRGGKGKAGGPEEENDSVTPINQSVAMAIAGNPFNTLARNALASMASVSAKSSASLTAETSRNLLVCFLWIMKNVDQGLVQKWTVDMPPSQLNRLLELLTICVSCFEYRGKQSSDKVSTQALQKSQQAKARLEEALLGGMGARGEMMKRVGGNDRTLGQRENLRWRKDLTQWRQTNDRQDKTKAELDQEALISGNLATEANLIVLDLLETIVQGMSPADCKDNVVGGVLRVLLHCLSCNQSTTFLSHCFSTLRALIVKFGDLLFEEEAEQCADLCQKVLQHCSSCVDSNRSQACATLYLIMRYSYSSASNFSRVKMQVTMSLASLVGKSSDFHEEYLRRSLRTILAYAEEDTEMQPTQLPSQVDELLRNLNSILSDTVKMREFQEDPEMLMDLMYRIAKGYQTSPDLRLTWLQNMAEKHNTKKCFTESAMCLVHAAALVAEYLSMLEDHSYLPVGSVTFQNISSNVLEESAVSDDILSPDEDGVCSGRYFTENGLVGLLEQAAELFTHGQLFETVNEVYKIIIPIMEAHRDFRKLASTHDKLQRAFESINQKGHKRMFGTYFRVGFYGAKFGDLDEREFIYKEPGITHLPEISHRLEAFYSQCFGEDALEIIKDSAPVDRNKLNPNKAYIQITYVEPYFDDYEMKDRLTNFEKNFNLRRFMYTTPFTKSGRPRGELSEQYKRKTVLTTMHAFPYIKTRINVIQKEELDLTPIEVAIEDMQKKTRELAIATHREQPDAKMLQMLLQGSVGATVNQGPLEVAQVFLNEIPADPKLFRHHNKLRLCFKEFILRCGEAVEKNKHLIAADQKEYQQELKKNYNKLRENLRPMLERKIPDLYKPIIKPRIESRDSFKRLSFRRVADENS</sequence>
<feature type="domain" description="DOCKER" evidence="5">
    <location>
        <begin position="1559"/>
        <end position="1993"/>
    </location>
</feature>
<dbReference type="Gene3D" id="1.25.40.410">
    <property type="match status" value="1"/>
</dbReference>
<gene>
    <name evidence="6" type="ORF">JZ751_018874</name>
</gene>
<dbReference type="PANTHER" id="PTHR23317:SF74">
    <property type="entry name" value="DEDICATOR OF CYTOKINESIS PROTEIN 8"/>
    <property type="match status" value="1"/>
</dbReference>
<dbReference type="InterPro" id="IPR046770">
    <property type="entry name" value="DOCKER_Lobe_B"/>
</dbReference>
<dbReference type="Pfam" id="PF11878">
    <property type="entry name" value="DOCK_C-D_N"/>
    <property type="match status" value="1"/>
</dbReference>
<dbReference type="Proteomes" id="UP000824540">
    <property type="component" value="Unassembled WGS sequence"/>
</dbReference>
<protein>
    <recommendedName>
        <fullName evidence="8">Dedicator of cytokinesis protein 8</fullName>
    </recommendedName>
</protein>
<dbReference type="GO" id="GO:2000406">
    <property type="term" value="P:positive regulation of T cell migration"/>
    <property type="evidence" value="ECO:0007669"/>
    <property type="project" value="TreeGrafter"/>
</dbReference>
<evidence type="ECO:0008006" key="8">
    <source>
        <dbReference type="Google" id="ProtNLM"/>
    </source>
</evidence>
<keyword evidence="1" id="KW-0597">Phosphoprotein</keyword>